<gene>
    <name evidence="4" type="ORF">BLTE_15750</name>
</gene>
<evidence type="ECO:0000313" key="4">
    <source>
        <dbReference type="EMBL" id="BBF92890.1"/>
    </source>
</evidence>
<dbReference type="Proteomes" id="UP000266934">
    <property type="component" value="Chromosome"/>
</dbReference>
<keyword evidence="5" id="KW-1185">Reference proteome</keyword>
<feature type="domain" description="N-acetyltransferase" evidence="3">
    <location>
        <begin position="12"/>
        <end position="160"/>
    </location>
</feature>
<dbReference type="PROSITE" id="PS51186">
    <property type="entry name" value="GNAT"/>
    <property type="match status" value="1"/>
</dbReference>
<protein>
    <submittedName>
        <fullName evidence="4">Acetyltransferase</fullName>
    </submittedName>
</protein>
<dbReference type="KEGG" id="blag:BLTE_15750"/>
<keyword evidence="1 4" id="KW-0808">Transferase</keyword>
<proteinExistence type="predicted"/>
<reference evidence="4 5" key="1">
    <citation type="submission" date="2018-08" db="EMBL/GenBank/DDBJ databases">
        <title>Complete genome sequencing of Blastochloris tepida GI.</title>
        <authorList>
            <person name="Tsukatani Y."/>
            <person name="Mori H."/>
        </authorList>
    </citation>
    <scope>NUCLEOTIDE SEQUENCE [LARGE SCALE GENOMIC DNA]</scope>
    <source>
        <strain evidence="4 5">GI</strain>
    </source>
</reference>
<organism evidence="4 5">
    <name type="scientific">Blastochloris tepida</name>
    <dbReference type="NCBI Taxonomy" id="2233851"/>
    <lineage>
        <taxon>Bacteria</taxon>
        <taxon>Pseudomonadati</taxon>
        <taxon>Pseudomonadota</taxon>
        <taxon>Alphaproteobacteria</taxon>
        <taxon>Hyphomicrobiales</taxon>
        <taxon>Blastochloridaceae</taxon>
        <taxon>Blastochloris</taxon>
    </lineage>
</organism>
<sequence>MDLGMGQGASALTIDRARPEDLPDIVAMFAADPLGGHDDTDDAAALPRYRAAFEAIAASPGTDLFVARIDGRVAGTYQLIVTHSLAGQGAVRAILEGVQVAPDLRGQGIGAAMVVDAERQARARGASTLALTSNVARLDAHRFYERLGFARSHAGFKKRL</sequence>
<evidence type="ECO:0000259" key="3">
    <source>
        <dbReference type="PROSITE" id="PS51186"/>
    </source>
</evidence>
<name>A0A348G007_9HYPH</name>
<keyword evidence="2" id="KW-0012">Acyltransferase</keyword>
<dbReference type="Gene3D" id="3.40.630.30">
    <property type="match status" value="1"/>
</dbReference>
<dbReference type="EMBL" id="AP018907">
    <property type="protein sequence ID" value="BBF92890.1"/>
    <property type="molecule type" value="Genomic_DNA"/>
</dbReference>
<dbReference type="Pfam" id="PF00583">
    <property type="entry name" value="Acetyltransf_1"/>
    <property type="match status" value="1"/>
</dbReference>
<evidence type="ECO:0000256" key="2">
    <source>
        <dbReference type="ARBA" id="ARBA00023315"/>
    </source>
</evidence>
<dbReference type="AlphaFoldDB" id="A0A348G007"/>
<evidence type="ECO:0000256" key="1">
    <source>
        <dbReference type="ARBA" id="ARBA00022679"/>
    </source>
</evidence>
<dbReference type="InterPro" id="IPR000182">
    <property type="entry name" value="GNAT_dom"/>
</dbReference>
<dbReference type="CDD" id="cd04301">
    <property type="entry name" value="NAT_SF"/>
    <property type="match status" value="1"/>
</dbReference>
<evidence type="ECO:0000313" key="5">
    <source>
        <dbReference type="Proteomes" id="UP000266934"/>
    </source>
</evidence>
<dbReference type="GO" id="GO:0016747">
    <property type="term" value="F:acyltransferase activity, transferring groups other than amino-acyl groups"/>
    <property type="evidence" value="ECO:0007669"/>
    <property type="project" value="InterPro"/>
</dbReference>
<dbReference type="InterPro" id="IPR050832">
    <property type="entry name" value="Bact_Acetyltransf"/>
</dbReference>
<accession>A0A348G007</accession>
<dbReference type="InterPro" id="IPR016181">
    <property type="entry name" value="Acyl_CoA_acyltransferase"/>
</dbReference>
<dbReference type="PANTHER" id="PTHR43877">
    <property type="entry name" value="AMINOALKYLPHOSPHONATE N-ACETYLTRANSFERASE-RELATED-RELATED"/>
    <property type="match status" value="1"/>
</dbReference>
<dbReference type="SUPFAM" id="SSF55729">
    <property type="entry name" value="Acyl-CoA N-acyltransferases (Nat)"/>
    <property type="match status" value="1"/>
</dbReference>